<evidence type="ECO:0000256" key="1">
    <source>
        <dbReference type="SAM" id="Phobius"/>
    </source>
</evidence>
<name>A0A4S2AHF0_9BACE</name>
<dbReference type="EMBL" id="SRYZ01000064">
    <property type="protein sequence ID" value="TGX99583.1"/>
    <property type="molecule type" value="Genomic_DNA"/>
</dbReference>
<keyword evidence="1" id="KW-0812">Transmembrane</keyword>
<gene>
    <name evidence="2" type="ORF">E5355_17415</name>
</gene>
<comment type="caution">
    <text evidence="2">The sequence shown here is derived from an EMBL/GenBank/DDBJ whole genome shotgun (WGS) entry which is preliminary data.</text>
</comment>
<evidence type="ECO:0000313" key="3">
    <source>
        <dbReference type="Proteomes" id="UP000310532"/>
    </source>
</evidence>
<dbReference type="RefSeq" id="WP_136011325.1">
    <property type="nucleotide sequence ID" value="NZ_SRYZ01000064.1"/>
</dbReference>
<keyword evidence="1" id="KW-0472">Membrane</keyword>
<sequence>MKTKRVKKQSVHIALIASIVMCFLFISKGYSSIFEITPIETKGTWNNSNEDNKIERSLPTIPISAYLSGNFINIQNNKPDCDITIRIICPTTGETQYQQMIPETATANILIPISNLPSGTYLLELTGPGNRHLEGNFHK</sequence>
<dbReference type="Gene3D" id="2.60.40.3080">
    <property type="match status" value="1"/>
</dbReference>
<reference evidence="2 3" key="1">
    <citation type="submission" date="2019-04" db="EMBL/GenBank/DDBJ databases">
        <title>Microbes associate with the intestines of laboratory mice.</title>
        <authorList>
            <person name="Navarre W."/>
            <person name="Wong E."/>
            <person name="Huang K."/>
            <person name="Tropini C."/>
            <person name="Ng K."/>
            <person name="Yu B."/>
        </authorList>
    </citation>
    <scope>NUCLEOTIDE SEQUENCE [LARGE SCALE GENOMIC DNA]</scope>
    <source>
        <strain evidence="2 3">NM69_E16B</strain>
    </source>
</reference>
<dbReference type="AlphaFoldDB" id="A0A4S2AHF0"/>
<accession>A0A4S2AHF0</accession>
<protein>
    <submittedName>
        <fullName evidence="2">DUF3244 domain-containing protein</fullName>
    </submittedName>
</protein>
<organism evidence="2 3">
    <name type="scientific">Bacteroides muris</name>
    <name type="common">ex Afrizal et al. 2022</name>
    <dbReference type="NCBI Taxonomy" id="2516960"/>
    <lineage>
        <taxon>Bacteria</taxon>
        <taxon>Pseudomonadati</taxon>
        <taxon>Bacteroidota</taxon>
        <taxon>Bacteroidia</taxon>
        <taxon>Bacteroidales</taxon>
        <taxon>Bacteroidaceae</taxon>
        <taxon>Bacteroides</taxon>
    </lineage>
</organism>
<feature type="transmembrane region" description="Helical" evidence="1">
    <location>
        <begin position="12"/>
        <end position="30"/>
    </location>
</feature>
<keyword evidence="3" id="KW-1185">Reference proteome</keyword>
<keyword evidence="1" id="KW-1133">Transmembrane helix</keyword>
<proteinExistence type="predicted"/>
<dbReference type="Pfam" id="PF11589">
    <property type="entry name" value="DUF3244"/>
    <property type="match status" value="1"/>
</dbReference>
<dbReference type="InterPro" id="IPR021638">
    <property type="entry name" value="DUF3244"/>
</dbReference>
<dbReference type="Proteomes" id="UP000310532">
    <property type="component" value="Unassembled WGS sequence"/>
</dbReference>
<evidence type="ECO:0000313" key="2">
    <source>
        <dbReference type="EMBL" id="TGX99583.1"/>
    </source>
</evidence>